<proteinExistence type="predicted"/>
<evidence type="ECO:0000313" key="1">
    <source>
        <dbReference type="EMBL" id="RPA97682.1"/>
    </source>
</evidence>
<reference evidence="1 2" key="1">
    <citation type="journal article" date="2018" name="Nat. Ecol. Evol.">
        <title>Pezizomycetes genomes reveal the molecular basis of ectomycorrhizal truffle lifestyle.</title>
        <authorList>
            <person name="Murat C."/>
            <person name="Payen T."/>
            <person name="Noel B."/>
            <person name="Kuo A."/>
            <person name="Morin E."/>
            <person name="Chen J."/>
            <person name="Kohler A."/>
            <person name="Krizsan K."/>
            <person name="Balestrini R."/>
            <person name="Da Silva C."/>
            <person name="Montanini B."/>
            <person name="Hainaut M."/>
            <person name="Levati E."/>
            <person name="Barry K.W."/>
            <person name="Belfiori B."/>
            <person name="Cichocki N."/>
            <person name="Clum A."/>
            <person name="Dockter R.B."/>
            <person name="Fauchery L."/>
            <person name="Guy J."/>
            <person name="Iotti M."/>
            <person name="Le Tacon F."/>
            <person name="Lindquist E.A."/>
            <person name="Lipzen A."/>
            <person name="Malagnac F."/>
            <person name="Mello A."/>
            <person name="Molinier V."/>
            <person name="Miyauchi S."/>
            <person name="Poulain J."/>
            <person name="Riccioni C."/>
            <person name="Rubini A."/>
            <person name="Sitrit Y."/>
            <person name="Splivallo R."/>
            <person name="Traeger S."/>
            <person name="Wang M."/>
            <person name="Zifcakova L."/>
            <person name="Wipf D."/>
            <person name="Zambonelli A."/>
            <person name="Paolocci F."/>
            <person name="Nowrousian M."/>
            <person name="Ottonello S."/>
            <person name="Baldrian P."/>
            <person name="Spatafora J.W."/>
            <person name="Henrissat B."/>
            <person name="Nagy L.G."/>
            <person name="Aury J.M."/>
            <person name="Wincker P."/>
            <person name="Grigoriev I.V."/>
            <person name="Bonfante P."/>
            <person name="Martin F.M."/>
        </authorList>
    </citation>
    <scope>NUCLEOTIDE SEQUENCE [LARGE SCALE GENOMIC DNA]</scope>
    <source>
        <strain evidence="1 2">120613-1</strain>
    </source>
</reference>
<dbReference type="Proteomes" id="UP000276215">
    <property type="component" value="Unassembled WGS sequence"/>
</dbReference>
<dbReference type="EMBL" id="ML120402">
    <property type="protein sequence ID" value="RPA97682.1"/>
    <property type="molecule type" value="Genomic_DNA"/>
</dbReference>
<keyword evidence="2" id="KW-1185">Reference proteome</keyword>
<sequence length="59" mass="6940">MMMRMTTRLRRARMSWRTGGGFKRSEMDGLLHCGGGFSRLRVRVRALRLMEITRRIVKG</sequence>
<accession>A0A3N4JHD4</accession>
<protein>
    <submittedName>
        <fullName evidence="1">Uncharacterized protein</fullName>
    </submittedName>
</protein>
<name>A0A3N4JHD4_9PEZI</name>
<dbReference type="AlphaFoldDB" id="A0A3N4JHD4"/>
<gene>
    <name evidence="1" type="ORF">L873DRAFT_1690093</name>
</gene>
<evidence type="ECO:0000313" key="2">
    <source>
        <dbReference type="Proteomes" id="UP000276215"/>
    </source>
</evidence>
<organism evidence="1 2">
    <name type="scientific">Choiromyces venosus 120613-1</name>
    <dbReference type="NCBI Taxonomy" id="1336337"/>
    <lineage>
        <taxon>Eukaryota</taxon>
        <taxon>Fungi</taxon>
        <taxon>Dikarya</taxon>
        <taxon>Ascomycota</taxon>
        <taxon>Pezizomycotina</taxon>
        <taxon>Pezizomycetes</taxon>
        <taxon>Pezizales</taxon>
        <taxon>Tuberaceae</taxon>
        <taxon>Choiromyces</taxon>
    </lineage>
</organism>